<dbReference type="GO" id="GO:0005739">
    <property type="term" value="C:mitochondrion"/>
    <property type="evidence" value="ECO:0007669"/>
    <property type="project" value="TreeGrafter"/>
</dbReference>
<comment type="caution">
    <text evidence="15">The sequence shown here is derived from an EMBL/GenBank/DDBJ whole genome shotgun (WGS) entry which is preliminary data.</text>
</comment>
<dbReference type="PROSITE" id="PS00816">
    <property type="entry name" value="AIPM_HOMOCIT_SYNTH_2"/>
    <property type="match status" value="1"/>
</dbReference>
<dbReference type="SUPFAM" id="SSF51569">
    <property type="entry name" value="Aldolase"/>
    <property type="match status" value="1"/>
</dbReference>
<evidence type="ECO:0000256" key="6">
    <source>
        <dbReference type="ARBA" id="ARBA00022605"/>
    </source>
</evidence>
<dbReference type="OrthoDB" id="2015253at2759"/>
<dbReference type="GO" id="GO:0046872">
    <property type="term" value="F:metal ion binding"/>
    <property type="evidence" value="ECO:0007669"/>
    <property type="project" value="UniProtKB-KW"/>
</dbReference>
<dbReference type="Pfam" id="PF00682">
    <property type="entry name" value="HMGL-like"/>
    <property type="match status" value="1"/>
</dbReference>
<evidence type="ECO:0000313" key="16">
    <source>
        <dbReference type="Proteomes" id="UP000756346"/>
    </source>
</evidence>
<keyword evidence="11" id="KW-0464">Manganese</keyword>
<evidence type="ECO:0000256" key="12">
    <source>
        <dbReference type="ARBA" id="ARBA00048363"/>
    </source>
</evidence>
<gene>
    <name evidence="15" type="ORF">B0I36DRAFT_335114</name>
</gene>
<dbReference type="CDD" id="cd07948">
    <property type="entry name" value="DRE_TIM_HCS"/>
    <property type="match status" value="1"/>
</dbReference>
<dbReference type="Gene3D" id="1.10.238.260">
    <property type="match status" value="1"/>
</dbReference>
<evidence type="ECO:0000313" key="15">
    <source>
        <dbReference type="EMBL" id="KAH7017976.1"/>
    </source>
</evidence>
<keyword evidence="8" id="KW-0479">Metal-binding</keyword>
<evidence type="ECO:0000256" key="2">
    <source>
        <dbReference type="ARBA" id="ARBA00001946"/>
    </source>
</evidence>
<dbReference type="Gene3D" id="3.20.20.70">
    <property type="entry name" value="Aldolase class I"/>
    <property type="match status" value="1"/>
</dbReference>
<dbReference type="EC" id="2.3.3.14" evidence="5"/>
<proteinExistence type="inferred from homology"/>
<dbReference type="EMBL" id="JAGTJQ010000011">
    <property type="protein sequence ID" value="KAH7017976.1"/>
    <property type="molecule type" value="Genomic_DNA"/>
</dbReference>
<keyword evidence="7 13" id="KW-0808">Transferase</keyword>
<keyword evidence="9" id="KW-0460">Magnesium</keyword>
<dbReference type="PANTHER" id="PTHR10277">
    <property type="entry name" value="HOMOCITRATE SYNTHASE-RELATED"/>
    <property type="match status" value="1"/>
</dbReference>
<accession>A0A9P8XVA0</accession>
<organism evidence="15 16">
    <name type="scientific">Microdochium trichocladiopsis</name>
    <dbReference type="NCBI Taxonomy" id="1682393"/>
    <lineage>
        <taxon>Eukaryota</taxon>
        <taxon>Fungi</taxon>
        <taxon>Dikarya</taxon>
        <taxon>Ascomycota</taxon>
        <taxon>Pezizomycotina</taxon>
        <taxon>Sordariomycetes</taxon>
        <taxon>Xylariomycetidae</taxon>
        <taxon>Xylariales</taxon>
        <taxon>Microdochiaceae</taxon>
        <taxon>Microdochium</taxon>
    </lineage>
</organism>
<evidence type="ECO:0000259" key="14">
    <source>
        <dbReference type="PROSITE" id="PS50991"/>
    </source>
</evidence>
<dbReference type="PROSITE" id="PS00815">
    <property type="entry name" value="AIPM_HOMOCIT_SYNTH_1"/>
    <property type="match status" value="1"/>
</dbReference>
<keyword evidence="6" id="KW-0028">Amino-acid biosynthesis</keyword>
<comment type="cofactor">
    <cofactor evidence="2">
        <name>Mg(2+)</name>
        <dbReference type="ChEBI" id="CHEBI:18420"/>
    </cofactor>
</comment>
<dbReference type="Pfam" id="PF22617">
    <property type="entry name" value="HCS_D2"/>
    <property type="match status" value="1"/>
</dbReference>
<dbReference type="InterPro" id="IPR000891">
    <property type="entry name" value="PYR_CT"/>
</dbReference>
<dbReference type="GO" id="GO:0004410">
    <property type="term" value="F:homocitrate synthase activity"/>
    <property type="evidence" value="ECO:0007669"/>
    <property type="project" value="UniProtKB-EC"/>
</dbReference>
<dbReference type="PANTHER" id="PTHR10277:SF48">
    <property type="entry name" value="HOMOCITRATE SYNTHASE, CYTOSOLIC ISOZYME-RELATED"/>
    <property type="match status" value="1"/>
</dbReference>
<dbReference type="InterPro" id="IPR048253">
    <property type="entry name" value="DRE_TIM_HCS_fun_bact"/>
</dbReference>
<dbReference type="InterPro" id="IPR054691">
    <property type="entry name" value="LeuA/HCS_post-cat"/>
</dbReference>
<evidence type="ECO:0000256" key="8">
    <source>
        <dbReference type="ARBA" id="ARBA00022723"/>
    </source>
</evidence>
<dbReference type="RefSeq" id="XP_046006243.1">
    <property type="nucleotide sequence ID" value="XM_046155421.1"/>
</dbReference>
<dbReference type="InterPro" id="IPR050073">
    <property type="entry name" value="2-IPM_HCS-like"/>
</dbReference>
<dbReference type="GeneID" id="70184967"/>
<evidence type="ECO:0000256" key="13">
    <source>
        <dbReference type="RuleBase" id="RU003523"/>
    </source>
</evidence>
<evidence type="ECO:0000256" key="10">
    <source>
        <dbReference type="ARBA" id="ARBA00023154"/>
    </source>
</evidence>
<dbReference type="FunFam" id="3.20.20.70:FF:000032">
    <property type="entry name" value="Homocitrate synthase, mitochondrial"/>
    <property type="match status" value="1"/>
</dbReference>
<comment type="pathway">
    <text evidence="3">Amino-acid biosynthesis; L-lysine biosynthesis via AAA pathway; L-alpha-aminoadipate from 2-oxoglutarate: step 1/5.</text>
</comment>
<evidence type="ECO:0000256" key="3">
    <source>
        <dbReference type="ARBA" id="ARBA00004755"/>
    </source>
</evidence>
<dbReference type="NCBIfam" id="TIGR02146">
    <property type="entry name" value="LysS_fung_arch"/>
    <property type="match status" value="1"/>
</dbReference>
<reference evidence="15" key="1">
    <citation type="journal article" date="2021" name="Nat. Commun.">
        <title>Genetic determinants of endophytism in the Arabidopsis root mycobiome.</title>
        <authorList>
            <person name="Mesny F."/>
            <person name="Miyauchi S."/>
            <person name="Thiergart T."/>
            <person name="Pickel B."/>
            <person name="Atanasova L."/>
            <person name="Karlsson M."/>
            <person name="Huettel B."/>
            <person name="Barry K.W."/>
            <person name="Haridas S."/>
            <person name="Chen C."/>
            <person name="Bauer D."/>
            <person name="Andreopoulos W."/>
            <person name="Pangilinan J."/>
            <person name="LaButti K."/>
            <person name="Riley R."/>
            <person name="Lipzen A."/>
            <person name="Clum A."/>
            <person name="Drula E."/>
            <person name="Henrissat B."/>
            <person name="Kohler A."/>
            <person name="Grigoriev I.V."/>
            <person name="Martin F.M."/>
            <person name="Hacquard S."/>
        </authorList>
    </citation>
    <scope>NUCLEOTIDE SEQUENCE</scope>
    <source>
        <strain evidence="15">MPI-CAGE-CH-0230</strain>
    </source>
</reference>
<dbReference type="InterPro" id="IPR013785">
    <property type="entry name" value="Aldolase_TIM"/>
</dbReference>
<evidence type="ECO:0000256" key="7">
    <source>
        <dbReference type="ARBA" id="ARBA00022679"/>
    </source>
</evidence>
<dbReference type="InterPro" id="IPR002034">
    <property type="entry name" value="AIPM/Hcit_synth_CS"/>
</dbReference>
<name>A0A9P8XVA0_9PEZI</name>
<comment type="catalytic activity">
    <reaction evidence="12">
        <text>acetyl-CoA + 2-oxoglutarate + H2O = (2R)-homocitrate + CoA + H(+)</text>
        <dbReference type="Rhea" id="RHEA:12929"/>
        <dbReference type="ChEBI" id="CHEBI:15377"/>
        <dbReference type="ChEBI" id="CHEBI:15378"/>
        <dbReference type="ChEBI" id="CHEBI:16810"/>
        <dbReference type="ChEBI" id="CHEBI:57287"/>
        <dbReference type="ChEBI" id="CHEBI:57288"/>
        <dbReference type="ChEBI" id="CHEBI:58884"/>
        <dbReference type="EC" id="2.3.3.14"/>
    </reaction>
    <physiologicalReaction direction="left-to-right" evidence="12">
        <dbReference type="Rhea" id="RHEA:12930"/>
    </physiologicalReaction>
</comment>
<dbReference type="HAMAP" id="MF_02222">
    <property type="entry name" value="Homocitr_synth_fung_arch"/>
    <property type="match status" value="1"/>
</dbReference>
<evidence type="ECO:0000256" key="5">
    <source>
        <dbReference type="ARBA" id="ARBA00012974"/>
    </source>
</evidence>
<dbReference type="AlphaFoldDB" id="A0A9P8XVA0"/>
<dbReference type="FunFam" id="1.10.238.260:FF:000002">
    <property type="entry name" value="Homocitrate synthase, mitochondrial"/>
    <property type="match status" value="1"/>
</dbReference>
<dbReference type="Proteomes" id="UP000756346">
    <property type="component" value="Unassembled WGS sequence"/>
</dbReference>
<dbReference type="PROSITE" id="PS50991">
    <property type="entry name" value="PYR_CT"/>
    <property type="match status" value="1"/>
</dbReference>
<comment type="cofactor">
    <cofactor evidence="1">
        <name>Mn(2+)</name>
        <dbReference type="ChEBI" id="CHEBI:29035"/>
    </cofactor>
</comment>
<evidence type="ECO:0000256" key="1">
    <source>
        <dbReference type="ARBA" id="ARBA00001936"/>
    </source>
</evidence>
<dbReference type="GO" id="GO:0019878">
    <property type="term" value="P:lysine biosynthetic process via aminoadipic acid"/>
    <property type="evidence" value="ECO:0007669"/>
    <property type="project" value="InterPro"/>
</dbReference>
<comment type="similarity">
    <text evidence="4">Belongs to the alpha-IPM synthase/homocitrate synthase family. Homocitrate synthase LYS20/LYS21 subfamily.</text>
</comment>
<dbReference type="InterPro" id="IPR011872">
    <property type="entry name" value="Homocitrate_synth"/>
</dbReference>
<evidence type="ECO:0000256" key="4">
    <source>
        <dbReference type="ARBA" id="ARBA00006361"/>
    </source>
</evidence>
<feature type="domain" description="Pyruvate carboxyltransferase" evidence="14">
    <location>
        <begin position="33"/>
        <end position="286"/>
    </location>
</feature>
<evidence type="ECO:0000256" key="9">
    <source>
        <dbReference type="ARBA" id="ARBA00022842"/>
    </source>
</evidence>
<keyword evidence="10" id="KW-0457">Lysine biosynthesis</keyword>
<sequence>MPATTTAPEGTPAPHTPRPFQMSQNLLSNVGNFKFIESTLREGEQFSNAFFDTETKIKIATALSEFGVEYLELTSPVASPQSRDDCAAICKLGLKSKILTHVRCNMDDARAAVATGVDGLDIVIGTSSYLQKYSHGKSIAMIKEMALEVIEYVKSEGREVRFSSEDSFRSDFDDIMTLYKAADAAGVDRVGVADTVGCATPRQVYELVSTLRGAVSCDIEVHFHDDTGCAIANALAALEAGATHIDVSVLGIGERNGITPLGGFLARMITLDREYVTSRYKLQKLKEIEDLVADAVEVNVPFNNYITGYSAFHHKAGIHAKAILNAPSTYEIINPEDFGMTRFVHIGSRLTGWNAVRSRVDQLGLPMTDVQVKEVTQKIKAMADVRPLGIDDTDSIIRSYYRELQT</sequence>
<keyword evidence="16" id="KW-1185">Reference proteome</keyword>
<evidence type="ECO:0000256" key="11">
    <source>
        <dbReference type="ARBA" id="ARBA00023211"/>
    </source>
</evidence>
<protein>
    <recommendedName>
        <fullName evidence="5">homocitrate synthase</fullName>
        <ecNumber evidence="5">2.3.3.14</ecNumber>
    </recommendedName>
</protein>